<organism evidence="1">
    <name type="scientific">marine sediment metagenome</name>
    <dbReference type="NCBI Taxonomy" id="412755"/>
    <lineage>
        <taxon>unclassified sequences</taxon>
        <taxon>metagenomes</taxon>
        <taxon>ecological metagenomes</taxon>
    </lineage>
</organism>
<dbReference type="EMBL" id="LAZR01030273">
    <property type="protein sequence ID" value="KKL57120.1"/>
    <property type="molecule type" value="Genomic_DNA"/>
</dbReference>
<evidence type="ECO:0000313" key="1">
    <source>
        <dbReference type="EMBL" id="KKL57120.1"/>
    </source>
</evidence>
<protein>
    <submittedName>
        <fullName evidence="1">Uncharacterized protein</fullName>
    </submittedName>
</protein>
<reference evidence="1" key="1">
    <citation type="journal article" date="2015" name="Nature">
        <title>Complex archaea that bridge the gap between prokaryotes and eukaryotes.</title>
        <authorList>
            <person name="Spang A."/>
            <person name="Saw J.H."/>
            <person name="Jorgensen S.L."/>
            <person name="Zaremba-Niedzwiedzka K."/>
            <person name="Martijn J."/>
            <person name="Lind A.E."/>
            <person name="van Eijk R."/>
            <person name="Schleper C."/>
            <person name="Guy L."/>
            <person name="Ettema T.J."/>
        </authorList>
    </citation>
    <scope>NUCLEOTIDE SEQUENCE</scope>
</reference>
<proteinExistence type="predicted"/>
<feature type="non-terminal residue" evidence="1">
    <location>
        <position position="76"/>
    </location>
</feature>
<dbReference type="AlphaFoldDB" id="A0A0F9FIN2"/>
<accession>A0A0F9FIN2</accession>
<comment type="caution">
    <text evidence="1">The sequence shown here is derived from an EMBL/GenBank/DDBJ whole genome shotgun (WGS) entry which is preliminary data.</text>
</comment>
<name>A0A0F9FIN2_9ZZZZ</name>
<gene>
    <name evidence="1" type="ORF">LCGC14_2238610</name>
</gene>
<sequence>MPIYLYRCETCKTEIERISPIGVGAPICHGEVMLKMLTFPVMIKMKGEGGYPSRRKQWRGIAPNTLGYNSTTDPNS</sequence>